<keyword evidence="2" id="KW-1185">Reference proteome</keyword>
<proteinExistence type="predicted"/>
<reference evidence="1" key="1">
    <citation type="submission" date="2023-07" db="EMBL/GenBank/DDBJ databases">
        <title>Sorghum-associated microbial communities from plants grown in Nebraska, USA.</title>
        <authorList>
            <person name="Schachtman D."/>
        </authorList>
    </citation>
    <scope>NUCLEOTIDE SEQUENCE</scope>
    <source>
        <strain evidence="1">2697</strain>
    </source>
</reference>
<sequence>MKTSTLKTQFFCLVLTIGAFTAKAQIKPTSQILKPVIQKHGNSGSTQQGSSGSTQQSTGTSQTQTPSPVLTDADYFLAVAKVTVKTGKDNKENGSSIILRVYPAAGTDNWRKGYNQENYKSELKVWSTNSFTLPRAASFDQNFNSLANYKQAGIMVDINYNTVGNGPFFALDAWKIEEVGVTLEFKDKNGNPHPTIGSKTIYFTDSNMYLDFKKWQLYCKTDQYFNTLTPSITNRPIN</sequence>
<protein>
    <submittedName>
        <fullName evidence="1">Uncharacterized protein</fullName>
    </submittedName>
</protein>
<dbReference type="EMBL" id="JAVDTF010000003">
    <property type="protein sequence ID" value="MDR6784945.1"/>
    <property type="molecule type" value="Genomic_DNA"/>
</dbReference>
<comment type="caution">
    <text evidence="1">The sequence shown here is derived from an EMBL/GenBank/DDBJ whole genome shotgun (WGS) entry which is preliminary data.</text>
</comment>
<accession>A0ACC6KZZ4</accession>
<name>A0ACC6KZZ4_9SPHI</name>
<gene>
    <name evidence="1" type="ORF">J2X78_003519</name>
</gene>
<evidence type="ECO:0000313" key="2">
    <source>
        <dbReference type="Proteomes" id="UP001246858"/>
    </source>
</evidence>
<dbReference type="Proteomes" id="UP001246858">
    <property type="component" value="Unassembled WGS sequence"/>
</dbReference>
<evidence type="ECO:0000313" key="1">
    <source>
        <dbReference type="EMBL" id="MDR6784945.1"/>
    </source>
</evidence>
<organism evidence="1 2">
    <name type="scientific">Pedobacter africanus</name>
    <dbReference type="NCBI Taxonomy" id="151894"/>
    <lineage>
        <taxon>Bacteria</taxon>
        <taxon>Pseudomonadati</taxon>
        <taxon>Bacteroidota</taxon>
        <taxon>Sphingobacteriia</taxon>
        <taxon>Sphingobacteriales</taxon>
        <taxon>Sphingobacteriaceae</taxon>
        <taxon>Pedobacter</taxon>
    </lineage>
</organism>